<evidence type="ECO:0000259" key="2">
    <source>
        <dbReference type="PROSITE" id="PS00028"/>
    </source>
</evidence>
<evidence type="ECO:0000313" key="3">
    <source>
        <dbReference type="EMBL" id="PUU73432.1"/>
    </source>
</evidence>
<gene>
    <name evidence="3" type="ORF">B9Z19DRAFT_543234</name>
</gene>
<feature type="region of interest" description="Disordered" evidence="1">
    <location>
        <begin position="132"/>
        <end position="180"/>
    </location>
</feature>
<dbReference type="EMBL" id="NESQ01000377">
    <property type="protein sequence ID" value="PUU73432.1"/>
    <property type="molecule type" value="Genomic_DNA"/>
</dbReference>
<dbReference type="InterPro" id="IPR013087">
    <property type="entry name" value="Znf_C2H2_type"/>
</dbReference>
<evidence type="ECO:0000313" key="4">
    <source>
        <dbReference type="Proteomes" id="UP000244722"/>
    </source>
</evidence>
<proteinExistence type="predicted"/>
<keyword evidence="4" id="KW-1185">Reference proteome</keyword>
<dbReference type="Proteomes" id="UP000244722">
    <property type="component" value="Unassembled WGS sequence"/>
</dbReference>
<feature type="region of interest" description="Disordered" evidence="1">
    <location>
        <begin position="196"/>
        <end position="226"/>
    </location>
</feature>
<comment type="caution">
    <text evidence="3">The sequence shown here is derived from an EMBL/GenBank/DDBJ whole genome shotgun (WGS) entry which is preliminary data.</text>
</comment>
<feature type="compositionally biased region" description="Low complexity" evidence="1">
    <location>
        <begin position="144"/>
        <end position="157"/>
    </location>
</feature>
<accession>A0A2T6ZD67</accession>
<evidence type="ECO:0000256" key="1">
    <source>
        <dbReference type="SAM" id="MobiDB-lite"/>
    </source>
</evidence>
<sequence length="327" mass="36666">MSGEEYQEVEAALENCAFVHDLFQRFQNDLDTCCKTHYGSTFTRVINNDGFLLRFLQAIVVAHSSAPAESNAVCRRHTGELHTGGGHFEDNWCPPQNPIDPESARLSVLFYDVGYLSREENVRKAIEVVDQQLPEREDTTMSDPHGQNQPQQQHTQLPPSPESYQTNTASNGNPQTQQMRTQQTFCLAQAKILNRQSPGQSAGNHTSESGESSGAQSDNSFASGRKNGKRVAGRYYCTVEDCPKKDEPMQKCRLDDHMALHEPSLRTQCPACDKVYMHSRTCNDHAKKVHGMDLKTLYEQQSRQYAQRAASLGNLEEEDAMAMTMTS</sequence>
<reference evidence="3 4" key="1">
    <citation type="submission" date="2017-04" db="EMBL/GenBank/DDBJ databases">
        <title>Draft genome sequence of Tuber borchii Vittad., a whitish edible truffle.</title>
        <authorList>
            <consortium name="DOE Joint Genome Institute"/>
            <person name="Murat C."/>
            <person name="Kuo A."/>
            <person name="Barry K.W."/>
            <person name="Clum A."/>
            <person name="Dockter R.B."/>
            <person name="Fauchery L."/>
            <person name="Iotti M."/>
            <person name="Kohler A."/>
            <person name="Labutti K."/>
            <person name="Lindquist E.A."/>
            <person name="Lipzen A."/>
            <person name="Ohm R.A."/>
            <person name="Wang M."/>
            <person name="Grigoriev I.V."/>
            <person name="Zambonelli A."/>
            <person name="Martin F.M."/>
        </authorList>
    </citation>
    <scope>NUCLEOTIDE SEQUENCE [LARGE SCALE GENOMIC DNA]</scope>
    <source>
        <strain evidence="3 4">Tbo3840</strain>
    </source>
</reference>
<feature type="compositionally biased region" description="Polar residues" evidence="1">
    <location>
        <begin position="196"/>
        <end position="222"/>
    </location>
</feature>
<feature type="domain" description="C2H2-type" evidence="2">
    <location>
        <begin position="269"/>
        <end position="290"/>
    </location>
</feature>
<feature type="compositionally biased region" description="Polar residues" evidence="1">
    <location>
        <begin position="162"/>
        <end position="180"/>
    </location>
</feature>
<dbReference type="AlphaFoldDB" id="A0A2T6ZD67"/>
<dbReference type="OrthoDB" id="5362011at2759"/>
<protein>
    <recommendedName>
        <fullName evidence="2">C2H2-type domain-containing protein</fullName>
    </recommendedName>
</protein>
<dbReference type="PROSITE" id="PS00028">
    <property type="entry name" value="ZINC_FINGER_C2H2_1"/>
    <property type="match status" value="1"/>
</dbReference>
<organism evidence="3 4">
    <name type="scientific">Tuber borchii</name>
    <name type="common">White truffle</name>
    <dbReference type="NCBI Taxonomy" id="42251"/>
    <lineage>
        <taxon>Eukaryota</taxon>
        <taxon>Fungi</taxon>
        <taxon>Dikarya</taxon>
        <taxon>Ascomycota</taxon>
        <taxon>Pezizomycotina</taxon>
        <taxon>Pezizomycetes</taxon>
        <taxon>Pezizales</taxon>
        <taxon>Tuberaceae</taxon>
        <taxon>Tuber</taxon>
    </lineage>
</organism>
<name>A0A2T6ZD67_TUBBO</name>